<proteinExistence type="predicted"/>
<evidence type="ECO:0000313" key="1">
    <source>
        <dbReference type="EMBL" id="AUG87775.1"/>
    </source>
</evidence>
<dbReference type="EMBL" id="MG428990">
    <property type="protein sequence ID" value="AUG87775.1"/>
    <property type="molecule type" value="Genomic_DNA"/>
</dbReference>
<accession>A0A2H5BNC0</accession>
<evidence type="ECO:0000313" key="2">
    <source>
        <dbReference type="Proteomes" id="UP000241701"/>
    </source>
</evidence>
<keyword evidence="2" id="KW-1185">Reference proteome</keyword>
<reference evidence="2" key="1">
    <citation type="submission" date="2017-11" db="EMBL/GenBank/DDBJ databases">
        <title>Complete Genome of Klebsiella pneumoniae Myophage Menlow.</title>
        <authorList>
            <person name="Newkirk H.N."/>
            <person name="Lessor L."/>
            <person name="Liu M."/>
        </authorList>
    </citation>
    <scope>NUCLEOTIDE SEQUENCE [LARGE SCALE GENOMIC DNA]</scope>
</reference>
<dbReference type="Proteomes" id="UP000241701">
    <property type="component" value="Segment"/>
</dbReference>
<protein>
    <submittedName>
        <fullName evidence="1">Uncharacterized protein</fullName>
    </submittedName>
</protein>
<name>A0A2H5BNC0_9CAUD</name>
<gene>
    <name evidence="1" type="ORF">CPT_Menlow_074</name>
</gene>
<organism evidence="1 2">
    <name type="scientific">Klebsiella phage Menlow</name>
    <dbReference type="NCBI Taxonomy" id="2054273"/>
    <lineage>
        <taxon>Viruses</taxon>
        <taxon>Duplodnaviria</taxon>
        <taxon>Heunggongvirae</taxon>
        <taxon>Uroviricota</taxon>
        <taxon>Caudoviricetes</taxon>
        <taxon>Pantevenvirales</taxon>
        <taxon>Ackermannviridae</taxon>
        <taxon>Taipeivirus</taxon>
        <taxon>Taipeivirus menlow</taxon>
    </lineage>
</organism>
<sequence>MYSNISNSEALSLAKRYHCFRSRAGHSWDKKVWIKQLQIQIEIMESLSTQCGNNPFAARCLEQEYATLKMQLNTAMSHVLHS</sequence>